<comment type="caution">
    <text evidence="1">The sequence shown here is derived from an EMBL/GenBank/DDBJ whole genome shotgun (WGS) entry which is preliminary data.</text>
</comment>
<dbReference type="AlphaFoldDB" id="A0A368KXH7"/>
<organism evidence="1 2">
    <name type="scientific">Bremerella cremea</name>
    <dbReference type="NCBI Taxonomy" id="1031537"/>
    <lineage>
        <taxon>Bacteria</taxon>
        <taxon>Pseudomonadati</taxon>
        <taxon>Planctomycetota</taxon>
        <taxon>Planctomycetia</taxon>
        <taxon>Pirellulales</taxon>
        <taxon>Pirellulaceae</taxon>
        <taxon>Bremerella</taxon>
    </lineage>
</organism>
<name>A0A368KXH7_9BACT</name>
<dbReference type="EMBL" id="QPEX01000006">
    <property type="protein sequence ID" value="RCS55958.1"/>
    <property type="molecule type" value="Genomic_DNA"/>
</dbReference>
<evidence type="ECO:0000313" key="1">
    <source>
        <dbReference type="EMBL" id="RCS55958.1"/>
    </source>
</evidence>
<proteinExistence type="predicted"/>
<evidence type="ECO:0000313" key="2">
    <source>
        <dbReference type="Proteomes" id="UP000253562"/>
    </source>
</evidence>
<protein>
    <submittedName>
        <fullName evidence="1">Uncharacterized protein</fullName>
    </submittedName>
</protein>
<dbReference type="Proteomes" id="UP000253562">
    <property type="component" value="Unassembled WGS sequence"/>
</dbReference>
<sequence>MKKCHPVAKRKAINNTMASQPSWYFEVDRELAPHKILYRRGCRSKVGWCLKSRLELGYDALRIWMCRKCADIHPMLIIVKKGRFAKNRGHFLIGRRLASKLSVFCQ</sequence>
<accession>A0A368KXH7</accession>
<reference evidence="1 2" key="1">
    <citation type="submission" date="2018-07" db="EMBL/GenBank/DDBJ databases">
        <title>Comparative genomes isolates from brazilian mangrove.</title>
        <authorList>
            <person name="De Araujo J.E."/>
            <person name="Taketani R.G."/>
            <person name="Silva M.C.P."/>
            <person name="Lourenco M.V."/>
            <person name="Oliveira V.M."/>
            <person name="Andreote F.D."/>
        </authorList>
    </citation>
    <scope>NUCLEOTIDE SEQUENCE [LARGE SCALE GENOMIC DNA]</scope>
    <source>
        <strain evidence="1 2">HEX PRIS-MGV</strain>
    </source>
</reference>
<gene>
    <name evidence="1" type="ORF">DTL42_00780</name>
</gene>